<gene>
    <name evidence="1" type="ORF">IEQ34_026614</name>
</gene>
<dbReference type="AlphaFoldDB" id="A0AAV7FMF9"/>
<protein>
    <submittedName>
        <fullName evidence="1">Uncharacterized protein</fullName>
    </submittedName>
</protein>
<accession>A0AAV7FMF9</accession>
<name>A0AAV7FMF9_DENCH</name>
<keyword evidence="2" id="KW-1185">Reference proteome</keyword>
<proteinExistence type="predicted"/>
<dbReference type="Proteomes" id="UP000775213">
    <property type="component" value="Unassembled WGS sequence"/>
</dbReference>
<sequence length="51" mass="5547">MARGNDSRAQQRIGECGLTSSFGVSAVENKMKRRSAAKRKLEAASLHQSRA</sequence>
<organism evidence="1 2">
    <name type="scientific">Dendrobium chrysotoxum</name>
    <name type="common">Orchid</name>
    <dbReference type="NCBI Taxonomy" id="161865"/>
    <lineage>
        <taxon>Eukaryota</taxon>
        <taxon>Viridiplantae</taxon>
        <taxon>Streptophyta</taxon>
        <taxon>Embryophyta</taxon>
        <taxon>Tracheophyta</taxon>
        <taxon>Spermatophyta</taxon>
        <taxon>Magnoliopsida</taxon>
        <taxon>Liliopsida</taxon>
        <taxon>Asparagales</taxon>
        <taxon>Orchidaceae</taxon>
        <taxon>Epidendroideae</taxon>
        <taxon>Malaxideae</taxon>
        <taxon>Dendrobiinae</taxon>
        <taxon>Dendrobium</taxon>
    </lineage>
</organism>
<dbReference type="EMBL" id="JAGFBR010000767">
    <property type="protein sequence ID" value="KAH0435533.1"/>
    <property type="molecule type" value="Genomic_DNA"/>
</dbReference>
<evidence type="ECO:0000313" key="1">
    <source>
        <dbReference type="EMBL" id="KAH0435533.1"/>
    </source>
</evidence>
<comment type="caution">
    <text evidence="1">The sequence shown here is derived from an EMBL/GenBank/DDBJ whole genome shotgun (WGS) entry which is preliminary data.</text>
</comment>
<evidence type="ECO:0000313" key="2">
    <source>
        <dbReference type="Proteomes" id="UP000775213"/>
    </source>
</evidence>
<reference evidence="1 2" key="1">
    <citation type="journal article" date="2021" name="Hortic Res">
        <title>Chromosome-scale assembly of the Dendrobium chrysotoxum genome enhances the understanding of orchid evolution.</title>
        <authorList>
            <person name="Zhang Y."/>
            <person name="Zhang G.Q."/>
            <person name="Zhang D."/>
            <person name="Liu X.D."/>
            <person name="Xu X.Y."/>
            <person name="Sun W.H."/>
            <person name="Yu X."/>
            <person name="Zhu X."/>
            <person name="Wang Z.W."/>
            <person name="Zhao X."/>
            <person name="Zhong W.Y."/>
            <person name="Chen H."/>
            <person name="Yin W.L."/>
            <person name="Huang T."/>
            <person name="Niu S.C."/>
            <person name="Liu Z.J."/>
        </authorList>
    </citation>
    <scope>NUCLEOTIDE SEQUENCE [LARGE SCALE GENOMIC DNA]</scope>
    <source>
        <strain evidence="1">Lindl</strain>
    </source>
</reference>